<accession>A0A024SIX1</accession>
<feature type="region of interest" description="Disordered" evidence="1">
    <location>
        <begin position="258"/>
        <end position="289"/>
    </location>
</feature>
<feature type="compositionally biased region" description="Polar residues" evidence="1">
    <location>
        <begin position="52"/>
        <end position="61"/>
    </location>
</feature>
<dbReference type="HOGENOM" id="CLU_571335_0_0_1"/>
<feature type="compositionally biased region" description="Basic and acidic residues" evidence="1">
    <location>
        <begin position="314"/>
        <end position="333"/>
    </location>
</feature>
<feature type="compositionally biased region" description="Polar residues" evidence="1">
    <location>
        <begin position="1"/>
        <end position="10"/>
    </location>
</feature>
<feature type="compositionally biased region" description="Low complexity" evidence="1">
    <location>
        <begin position="377"/>
        <end position="394"/>
    </location>
</feature>
<protein>
    <submittedName>
        <fullName evidence="2">Uncharacterized protein</fullName>
    </submittedName>
</protein>
<dbReference type="EMBL" id="KI911140">
    <property type="protein sequence ID" value="ETS05686.1"/>
    <property type="molecule type" value="Genomic_DNA"/>
</dbReference>
<name>A0A024SIX1_HYPJR</name>
<dbReference type="KEGG" id="trr:M419DRAFT_32985"/>
<dbReference type="Proteomes" id="UP000024376">
    <property type="component" value="Unassembled WGS sequence"/>
</dbReference>
<evidence type="ECO:0000313" key="2">
    <source>
        <dbReference type="EMBL" id="ETS05686.1"/>
    </source>
</evidence>
<feature type="compositionally biased region" description="Polar residues" evidence="1">
    <location>
        <begin position="258"/>
        <end position="283"/>
    </location>
</feature>
<feature type="region of interest" description="Disordered" evidence="1">
    <location>
        <begin position="1"/>
        <end position="165"/>
    </location>
</feature>
<dbReference type="AlphaFoldDB" id="A0A024SIX1"/>
<evidence type="ECO:0000313" key="3">
    <source>
        <dbReference type="Proteomes" id="UP000024376"/>
    </source>
</evidence>
<reference evidence="3" key="1">
    <citation type="journal article" date="2013" name="Ind. Biotechnol.">
        <title>Comparative genomics analysis of Trichoderma reesei strains.</title>
        <authorList>
            <person name="Koike H."/>
            <person name="Aerts A."/>
            <person name="LaButti K."/>
            <person name="Grigoriev I.V."/>
            <person name="Baker S.E."/>
        </authorList>
    </citation>
    <scope>NUCLEOTIDE SEQUENCE [LARGE SCALE GENOMIC DNA]</scope>
    <source>
        <strain evidence="3">ATCC 56765 / BCRC 32924 / NRRL 11460 / Rut C-30</strain>
    </source>
</reference>
<feature type="region of interest" description="Disordered" evidence="1">
    <location>
        <begin position="431"/>
        <end position="478"/>
    </location>
</feature>
<feature type="compositionally biased region" description="Polar residues" evidence="1">
    <location>
        <begin position="341"/>
        <end position="350"/>
    </location>
</feature>
<proteinExistence type="predicted"/>
<sequence>MPTGDANGTMNPFAAPFIPLASSKPRFARQRAQPSRPGSQAERPKREDLPASQDQVTSSSTSISRPAAPASGRSALQNPSGQPGVESSKSSDHVPESSQSKGEGGSAGDGTSIKGSGPSTRPEQHLKTPEAKVPQTHHMSGGNIPSDTNNESTQVPQPVPMMGMRAPLPMPLGPYPGYMHPGIAPQQQPYGPAIPPPYGRPFVPLPPYGPLVIPQAPYGPAIFQPRPPLPLPLLPPPPPPLEPCYPLLHLTPCQIASVSTGTGAQSDGQNPNPTQEEMKSSGSGPLVFGSHRLTPLAQMAKIPDGTGESQTHSMSRDDTQHLAETSIDKDSKTGSEPPAACQSNSQNIESPSAVDNRPSGEETTQSSPQPQQDRHVQSSTQVSSDSQSVSNSQQHHNAAQEPAQQSESHRPSCRVITNWWDVDDDEIKRHQAVSLPQCTVPVRSQPRQPHTRDRSKALSNPATKPSPSQHRGPSPRDG</sequence>
<feature type="compositionally biased region" description="Polar residues" evidence="1">
    <location>
        <begin position="76"/>
        <end position="88"/>
    </location>
</feature>
<feature type="region of interest" description="Disordered" evidence="1">
    <location>
        <begin position="302"/>
        <end position="412"/>
    </location>
</feature>
<feature type="compositionally biased region" description="Polar residues" evidence="1">
    <location>
        <begin position="361"/>
        <end position="371"/>
    </location>
</feature>
<organism evidence="2 3">
    <name type="scientific">Hypocrea jecorina (strain ATCC 56765 / BCRC 32924 / NRRL 11460 / Rut C-30)</name>
    <name type="common">Trichoderma reesei</name>
    <dbReference type="NCBI Taxonomy" id="1344414"/>
    <lineage>
        <taxon>Eukaryota</taxon>
        <taxon>Fungi</taxon>
        <taxon>Dikarya</taxon>
        <taxon>Ascomycota</taxon>
        <taxon>Pezizomycotina</taxon>
        <taxon>Sordariomycetes</taxon>
        <taxon>Hypocreomycetidae</taxon>
        <taxon>Hypocreales</taxon>
        <taxon>Hypocreaceae</taxon>
        <taxon>Trichoderma</taxon>
    </lineage>
</organism>
<feature type="compositionally biased region" description="Polar residues" evidence="1">
    <location>
        <begin position="457"/>
        <end position="471"/>
    </location>
</feature>
<dbReference type="OrthoDB" id="1703270at2759"/>
<gene>
    <name evidence="2" type="ORF">M419DRAFT_32985</name>
</gene>
<feature type="compositionally biased region" description="Low complexity" evidence="1">
    <location>
        <begin position="62"/>
        <end position="75"/>
    </location>
</feature>
<evidence type="ECO:0000256" key="1">
    <source>
        <dbReference type="SAM" id="MobiDB-lite"/>
    </source>
</evidence>
<feature type="compositionally biased region" description="Polar residues" evidence="1">
    <location>
        <begin position="143"/>
        <end position="156"/>
    </location>
</feature>